<protein>
    <submittedName>
        <fullName evidence="1">Putative nucleotidyltransferase</fullName>
    </submittedName>
</protein>
<keyword evidence="2" id="KW-1185">Reference proteome</keyword>
<dbReference type="EMBL" id="JACHMY010000001">
    <property type="protein sequence ID" value="MBB5838926.1"/>
    <property type="molecule type" value="Genomic_DNA"/>
</dbReference>
<organism evidence="1 2">
    <name type="scientific">Kribbella italica</name>
    <dbReference type="NCBI Taxonomy" id="1540520"/>
    <lineage>
        <taxon>Bacteria</taxon>
        <taxon>Bacillati</taxon>
        <taxon>Actinomycetota</taxon>
        <taxon>Actinomycetes</taxon>
        <taxon>Propionibacteriales</taxon>
        <taxon>Kribbellaceae</taxon>
        <taxon>Kribbella</taxon>
    </lineage>
</organism>
<sequence length="263" mass="28913">MSEPDHTTPCILPPLPPALDNLWETIVDLGEALSADQWMLVGGQMVMLHGLIAGRVMTRATNDIDLLAAVLLPPSKPKLKACVRTVKNLGFAPLEANDPDLLHRFVRRTDGSVIDILAPDHQSWPPITKRPRTTLRIDGGTQALQRSQTVQVAKNARTTKIAIPSLLGALILKAAAFRTEKLRPERHVSDAAFLTSLVADPINLRTHFKGSDYGRILYLDKHLADPNHPAWTTLGPHREDALSTWRILSSPPANQGHLPPQET</sequence>
<evidence type="ECO:0000313" key="2">
    <source>
        <dbReference type="Proteomes" id="UP000549971"/>
    </source>
</evidence>
<dbReference type="AlphaFoldDB" id="A0A7W9JB74"/>
<gene>
    <name evidence="1" type="ORF">HDA39_005660</name>
</gene>
<accession>A0A7W9JB74</accession>
<dbReference type="Proteomes" id="UP000549971">
    <property type="component" value="Unassembled WGS sequence"/>
</dbReference>
<comment type="caution">
    <text evidence="1">The sequence shown here is derived from an EMBL/GenBank/DDBJ whole genome shotgun (WGS) entry which is preliminary data.</text>
</comment>
<evidence type="ECO:0000313" key="1">
    <source>
        <dbReference type="EMBL" id="MBB5838926.1"/>
    </source>
</evidence>
<proteinExistence type="predicted"/>
<dbReference type="GO" id="GO:0016740">
    <property type="term" value="F:transferase activity"/>
    <property type="evidence" value="ECO:0007669"/>
    <property type="project" value="UniProtKB-KW"/>
</dbReference>
<keyword evidence="1" id="KW-0808">Transferase</keyword>
<dbReference type="RefSeq" id="WP_184800170.1">
    <property type="nucleotide sequence ID" value="NZ_JACHMY010000001.1"/>
</dbReference>
<name>A0A7W9JB74_9ACTN</name>
<reference evidence="1 2" key="1">
    <citation type="submission" date="2020-08" db="EMBL/GenBank/DDBJ databases">
        <title>Sequencing the genomes of 1000 actinobacteria strains.</title>
        <authorList>
            <person name="Klenk H.-P."/>
        </authorList>
    </citation>
    <scope>NUCLEOTIDE SEQUENCE [LARGE SCALE GENOMIC DNA]</scope>
    <source>
        <strain evidence="1 2">DSM 28967</strain>
    </source>
</reference>